<feature type="non-terminal residue" evidence="1">
    <location>
        <position position="1"/>
    </location>
</feature>
<evidence type="ECO:0000313" key="1">
    <source>
        <dbReference type="EMBL" id="CAG8809030.1"/>
    </source>
</evidence>
<protein>
    <submittedName>
        <fullName evidence="1">32025_t:CDS:1</fullName>
    </submittedName>
</protein>
<accession>A0ACA9RTZ5</accession>
<dbReference type="Proteomes" id="UP000789920">
    <property type="component" value="Unassembled WGS sequence"/>
</dbReference>
<keyword evidence="2" id="KW-1185">Reference proteome</keyword>
<organism evidence="1 2">
    <name type="scientific">Racocetra persica</name>
    <dbReference type="NCBI Taxonomy" id="160502"/>
    <lineage>
        <taxon>Eukaryota</taxon>
        <taxon>Fungi</taxon>
        <taxon>Fungi incertae sedis</taxon>
        <taxon>Mucoromycota</taxon>
        <taxon>Glomeromycotina</taxon>
        <taxon>Glomeromycetes</taxon>
        <taxon>Diversisporales</taxon>
        <taxon>Gigasporaceae</taxon>
        <taxon>Racocetra</taxon>
    </lineage>
</organism>
<comment type="caution">
    <text evidence="1">The sequence shown here is derived from an EMBL/GenBank/DDBJ whole genome shotgun (WGS) entry which is preliminary data.</text>
</comment>
<reference evidence="1" key="1">
    <citation type="submission" date="2021-06" db="EMBL/GenBank/DDBJ databases">
        <authorList>
            <person name="Kallberg Y."/>
            <person name="Tangrot J."/>
            <person name="Rosling A."/>
        </authorList>
    </citation>
    <scope>NUCLEOTIDE SEQUENCE</scope>
    <source>
        <strain evidence="1">MA461A</strain>
    </source>
</reference>
<proteinExistence type="predicted"/>
<dbReference type="EMBL" id="CAJVQC010069598">
    <property type="protein sequence ID" value="CAG8809030.1"/>
    <property type="molecule type" value="Genomic_DNA"/>
</dbReference>
<name>A0ACA9RTZ5_9GLOM</name>
<gene>
    <name evidence="1" type="ORF">RPERSI_LOCUS22770</name>
</gene>
<sequence>IEKGKLPLHGNLIIPQRINPTDSYEEKQRKRKVFWECQPRNHQILEEKAQAITLTKELLKIENDPRFTIFTEDRHPVTTTFTQRGTEPEAPTFDFVNQHAEDIVREALTQQNDNRRHNNHDDNKETNAFYY</sequence>
<evidence type="ECO:0000313" key="2">
    <source>
        <dbReference type="Proteomes" id="UP000789920"/>
    </source>
</evidence>